<accession>F0F051</accession>
<keyword evidence="2" id="KW-1185">Reference proteome</keyword>
<dbReference type="EMBL" id="AEWV01000023">
    <property type="protein sequence ID" value="EGC17085.1"/>
    <property type="molecule type" value="Genomic_DNA"/>
</dbReference>
<organism evidence="1 2">
    <name type="scientific">Kingella denitrificans ATCC 33394</name>
    <dbReference type="NCBI Taxonomy" id="888741"/>
    <lineage>
        <taxon>Bacteria</taxon>
        <taxon>Pseudomonadati</taxon>
        <taxon>Pseudomonadota</taxon>
        <taxon>Betaproteobacteria</taxon>
        <taxon>Neisseriales</taxon>
        <taxon>Neisseriaceae</taxon>
        <taxon>Kingella</taxon>
    </lineage>
</organism>
<evidence type="ECO:0000313" key="2">
    <source>
        <dbReference type="Proteomes" id="UP000004088"/>
    </source>
</evidence>
<comment type="caution">
    <text evidence="1">The sequence shown here is derived from an EMBL/GenBank/DDBJ whole genome shotgun (WGS) entry which is preliminary data.</text>
</comment>
<name>F0F051_9NEIS</name>
<evidence type="ECO:0000313" key="1">
    <source>
        <dbReference type="EMBL" id="EGC17085.1"/>
    </source>
</evidence>
<reference evidence="1 2" key="1">
    <citation type="submission" date="2011-01" db="EMBL/GenBank/DDBJ databases">
        <authorList>
            <person name="Muzny D."/>
            <person name="Qin X."/>
            <person name="Deng J."/>
            <person name="Jiang H."/>
            <person name="Liu Y."/>
            <person name="Qu J."/>
            <person name="Song X.-Z."/>
            <person name="Zhang L."/>
            <person name="Thornton R."/>
            <person name="Coyle M."/>
            <person name="Francisco L."/>
            <person name="Jackson L."/>
            <person name="Javaid M."/>
            <person name="Korchina V."/>
            <person name="Kovar C."/>
            <person name="Mata R."/>
            <person name="Mathew T."/>
            <person name="Ngo R."/>
            <person name="Nguyen L."/>
            <person name="Nguyen N."/>
            <person name="Okwuonu G."/>
            <person name="Ongeri F."/>
            <person name="Pham C."/>
            <person name="Simmons D."/>
            <person name="Wilczek-Boney K."/>
            <person name="Hale W."/>
            <person name="Jakkamsetti A."/>
            <person name="Pham P."/>
            <person name="Ruth R."/>
            <person name="San Lucas F."/>
            <person name="Warren J."/>
            <person name="Zhang J."/>
            <person name="Zhao Z."/>
            <person name="Zhou C."/>
            <person name="Zhu D."/>
            <person name="Lee S."/>
            <person name="Bess C."/>
            <person name="Blankenburg K."/>
            <person name="Forbes L."/>
            <person name="Fu Q."/>
            <person name="Gubbala S."/>
            <person name="Hirani K."/>
            <person name="Jayaseelan J.C."/>
            <person name="Lara F."/>
            <person name="Munidasa M."/>
            <person name="Palculict T."/>
            <person name="Patil S."/>
            <person name="Pu L.-L."/>
            <person name="Saada N."/>
            <person name="Tang L."/>
            <person name="Weissenberger G."/>
            <person name="Zhu Y."/>
            <person name="Hemphill L."/>
            <person name="Shang Y."/>
            <person name="Youmans B."/>
            <person name="Ayvaz T."/>
            <person name="Ross M."/>
            <person name="Santibanez J."/>
            <person name="Aqrawi P."/>
            <person name="Gross S."/>
            <person name="Joshi V."/>
            <person name="Fowler G."/>
            <person name="Nazareth L."/>
            <person name="Reid J."/>
            <person name="Worley K."/>
            <person name="Petrosino J."/>
            <person name="Highlander S."/>
            <person name="Gibbs R."/>
        </authorList>
    </citation>
    <scope>NUCLEOTIDE SEQUENCE [LARGE SCALE GENOMIC DNA]</scope>
    <source>
        <strain evidence="1 2">ATCC 33394</strain>
    </source>
</reference>
<gene>
    <name evidence="1" type="ORF">HMPREF9098_1485</name>
</gene>
<proteinExistence type="predicted"/>
<dbReference type="AlphaFoldDB" id="F0F051"/>
<dbReference type="Proteomes" id="UP000004088">
    <property type="component" value="Unassembled WGS sequence"/>
</dbReference>
<protein>
    <submittedName>
        <fullName evidence="1">Uncharacterized protein</fullName>
    </submittedName>
</protein>
<dbReference type="HOGENOM" id="CLU_3252769_0_0_4"/>
<sequence length="42" mass="4601">MDSGFFMAGRSKIRHLQHADRPAVVHFHIIKSAATACAGCFD</sequence>